<proteinExistence type="predicted"/>
<organism evidence="1 2">
    <name type="scientific">Endobacterium cereale</name>
    <dbReference type="NCBI Taxonomy" id="2663029"/>
    <lineage>
        <taxon>Bacteria</taxon>
        <taxon>Pseudomonadati</taxon>
        <taxon>Pseudomonadota</taxon>
        <taxon>Alphaproteobacteria</taxon>
        <taxon>Hyphomicrobiales</taxon>
        <taxon>Rhizobiaceae</taxon>
        <taxon>Endobacterium</taxon>
    </lineage>
</organism>
<dbReference type="EMBL" id="WIXI01000041">
    <property type="protein sequence ID" value="MQY46510.1"/>
    <property type="molecule type" value="Genomic_DNA"/>
</dbReference>
<comment type="caution">
    <text evidence="1">The sequence shown here is derived from an EMBL/GenBank/DDBJ whole genome shotgun (WGS) entry which is preliminary data.</text>
</comment>
<evidence type="ECO:0000313" key="2">
    <source>
        <dbReference type="Proteomes" id="UP000435138"/>
    </source>
</evidence>
<evidence type="ECO:0008006" key="3">
    <source>
        <dbReference type="Google" id="ProtNLM"/>
    </source>
</evidence>
<name>A0A6A8AA51_9HYPH</name>
<evidence type="ECO:0000313" key="1">
    <source>
        <dbReference type="EMBL" id="MQY46510.1"/>
    </source>
</evidence>
<dbReference type="AlphaFoldDB" id="A0A6A8AA51"/>
<dbReference type="RefSeq" id="WP_153354001.1">
    <property type="nucleotide sequence ID" value="NZ_JAYKOO010000006.1"/>
</dbReference>
<gene>
    <name evidence="1" type="ORF">GAO09_10685</name>
</gene>
<sequence length="63" mass="7168">MAEKSYTLPEFTEAYSLDAKEAERIFSLSGPSRANLEVFMKVYKKPKAAEQFFLDPYSVKPAT</sequence>
<protein>
    <recommendedName>
        <fullName evidence="3">DUF3606 domain-containing protein</fullName>
    </recommendedName>
</protein>
<reference evidence="1 2" key="1">
    <citation type="submission" date="2019-11" db="EMBL/GenBank/DDBJ databases">
        <title>Genome analysis of Rhizobacterium cereale a novel genus and species isolated from maize roots in North Spain.</title>
        <authorList>
            <person name="Menendez E."/>
            <person name="Flores-Felix J.D."/>
            <person name="Ramirez-Bahena M.-H."/>
            <person name="Igual J.M."/>
            <person name="Garcia-Fraile P."/>
            <person name="Peix A."/>
            <person name="Velazquez E."/>
        </authorList>
    </citation>
    <scope>NUCLEOTIDE SEQUENCE [LARGE SCALE GENOMIC DNA]</scope>
    <source>
        <strain evidence="1 2">RZME27</strain>
    </source>
</reference>
<keyword evidence="2" id="KW-1185">Reference proteome</keyword>
<dbReference type="Proteomes" id="UP000435138">
    <property type="component" value="Unassembled WGS sequence"/>
</dbReference>
<accession>A0A6A8AA51</accession>